<dbReference type="Pfam" id="PF00355">
    <property type="entry name" value="Rieske"/>
    <property type="match status" value="1"/>
</dbReference>
<evidence type="ECO:0000256" key="5">
    <source>
        <dbReference type="ARBA" id="ARBA00023014"/>
    </source>
</evidence>
<keyword evidence="4" id="KW-0408">Iron</keyword>
<protein>
    <submittedName>
        <fullName evidence="8">Vanillate O-demethylase monooxygenase subunit</fullName>
    </submittedName>
</protein>
<dbReference type="Gene3D" id="3.90.380.10">
    <property type="entry name" value="Naphthalene 1,2-dioxygenase Alpha Subunit, Chain A, domain 1"/>
    <property type="match status" value="1"/>
</dbReference>
<dbReference type="InterPro" id="IPR036922">
    <property type="entry name" value="Rieske_2Fe-2S_sf"/>
</dbReference>
<evidence type="ECO:0000256" key="6">
    <source>
        <dbReference type="SAM" id="MobiDB-lite"/>
    </source>
</evidence>
<gene>
    <name evidence="8" type="ORF">EV675_0424</name>
</gene>
<dbReference type="AlphaFoldDB" id="A0A4V2F3K3"/>
<dbReference type="InterPro" id="IPR017941">
    <property type="entry name" value="Rieske_2Fe-2S"/>
</dbReference>
<dbReference type="GO" id="GO:0004497">
    <property type="term" value="F:monooxygenase activity"/>
    <property type="evidence" value="ECO:0007669"/>
    <property type="project" value="UniProtKB-KW"/>
</dbReference>
<keyword evidence="8" id="KW-0808">Transferase</keyword>
<name>A0A4V2F3K3_9BURK</name>
<sequence length="381" mass="43119">MHRGRTRRETMFLRNCWYVAGFSPELGQGPLARRICDQPVVMFRDTAGRAAALEDRCWHRGVPLSAGGQCEAGIIRCPYHGLEFDRSGQCTKVPGQPRPAAGVRIRSYPLEERDAILWIWPGEHDQADPSLIPSHPYHGDPLWVWNSGMLEVKAHAQLIVDNLLDLSHLQYVHRNTIGGDPELESRAELSTERLGNTVRVRRWLRDVDPPPLHRLAAGYRGRIDRWQEFEWRPGVLQFHSGSTETGIGGLEGNREKGVHIRHFHGVTPETEDSTLYFYSSARNFRIDDAELTTKMGASTRATFMEDQIVLEAQQARLREDPARALFTLRNDQALIQARRITEELLSAERKAQPLAPAPAGPRIQAEARAFPSLRQAETHSN</sequence>
<dbReference type="EMBL" id="SGXC01000001">
    <property type="protein sequence ID" value="RZS84407.1"/>
    <property type="molecule type" value="Genomic_DNA"/>
</dbReference>
<evidence type="ECO:0000256" key="2">
    <source>
        <dbReference type="ARBA" id="ARBA00022723"/>
    </source>
</evidence>
<dbReference type="InterPro" id="IPR050584">
    <property type="entry name" value="Cholesterol_7-desaturase"/>
</dbReference>
<evidence type="ECO:0000313" key="8">
    <source>
        <dbReference type="EMBL" id="RZS84407.1"/>
    </source>
</evidence>
<evidence type="ECO:0000313" key="9">
    <source>
        <dbReference type="Proteomes" id="UP000292445"/>
    </source>
</evidence>
<dbReference type="SUPFAM" id="SSF55961">
    <property type="entry name" value="Bet v1-like"/>
    <property type="match status" value="1"/>
</dbReference>
<keyword evidence="8" id="KW-0489">Methyltransferase</keyword>
<keyword evidence="9" id="KW-1185">Reference proteome</keyword>
<dbReference type="InterPro" id="IPR044043">
    <property type="entry name" value="VanA_C_cat"/>
</dbReference>
<evidence type="ECO:0000256" key="4">
    <source>
        <dbReference type="ARBA" id="ARBA00023004"/>
    </source>
</evidence>
<reference evidence="8 9" key="1">
    <citation type="submission" date="2019-02" db="EMBL/GenBank/DDBJ databases">
        <title>Genomic Encyclopedia of Type Strains, Phase IV (KMG-IV): sequencing the most valuable type-strain genomes for metagenomic binning, comparative biology and taxonomic classification.</title>
        <authorList>
            <person name="Goeker M."/>
        </authorList>
    </citation>
    <scope>NUCLEOTIDE SEQUENCE [LARGE SCALE GENOMIC DNA]</scope>
    <source>
        <strain evidence="8 9">K24</strain>
    </source>
</reference>
<keyword evidence="5" id="KW-0411">Iron-sulfur</keyword>
<dbReference type="PANTHER" id="PTHR21266:SF60">
    <property type="entry name" value="3-KETOSTEROID-9-ALPHA-MONOOXYGENASE, OXYGENASE COMPONENT"/>
    <property type="match status" value="1"/>
</dbReference>
<dbReference type="GO" id="GO:0008168">
    <property type="term" value="F:methyltransferase activity"/>
    <property type="evidence" value="ECO:0007669"/>
    <property type="project" value="UniProtKB-KW"/>
</dbReference>
<proteinExistence type="predicted"/>
<keyword evidence="8" id="KW-0503">Monooxygenase</keyword>
<evidence type="ECO:0000256" key="3">
    <source>
        <dbReference type="ARBA" id="ARBA00023002"/>
    </source>
</evidence>
<keyword evidence="3" id="KW-0560">Oxidoreductase</keyword>
<comment type="caution">
    <text evidence="8">The sequence shown here is derived from an EMBL/GenBank/DDBJ whole genome shotgun (WGS) entry which is preliminary data.</text>
</comment>
<dbReference type="GO" id="GO:0046872">
    <property type="term" value="F:metal ion binding"/>
    <property type="evidence" value="ECO:0007669"/>
    <property type="project" value="UniProtKB-KW"/>
</dbReference>
<evidence type="ECO:0000256" key="1">
    <source>
        <dbReference type="ARBA" id="ARBA00022714"/>
    </source>
</evidence>
<dbReference type="Proteomes" id="UP000292445">
    <property type="component" value="Unassembled WGS sequence"/>
</dbReference>
<dbReference type="GO" id="GO:0051537">
    <property type="term" value="F:2 iron, 2 sulfur cluster binding"/>
    <property type="evidence" value="ECO:0007669"/>
    <property type="project" value="UniProtKB-KW"/>
</dbReference>
<feature type="domain" description="Rieske" evidence="7">
    <location>
        <begin position="17"/>
        <end position="119"/>
    </location>
</feature>
<keyword evidence="2" id="KW-0479">Metal-binding</keyword>
<accession>A0A4V2F3K3</accession>
<evidence type="ECO:0000259" key="7">
    <source>
        <dbReference type="PROSITE" id="PS51296"/>
    </source>
</evidence>
<dbReference type="CDD" id="cd08878">
    <property type="entry name" value="RHO_alpha_C_DMO-like"/>
    <property type="match status" value="1"/>
</dbReference>
<dbReference type="GO" id="GO:0032259">
    <property type="term" value="P:methylation"/>
    <property type="evidence" value="ECO:0007669"/>
    <property type="project" value="UniProtKB-KW"/>
</dbReference>
<dbReference type="Pfam" id="PF19112">
    <property type="entry name" value="VanA_C"/>
    <property type="match status" value="1"/>
</dbReference>
<dbReference type="PANTHER" id="PTHR21266">
    <property type="entry name" value="IRON-SULFUR DOMAIN CONTAINING PROTEIN"/>
    <property type="match status" value="1"/>
</dbReference>
<dbReference type="SUPFAM" id="SSF50022">
    <property type="entry name" value="ISP domain"/>
    <property type="match status" value="1"/>
</dbReference>
<dbReference type="Gene3D" id="2.102.10.10">
    <property type="entry name" value="Rieske [2Fe-2S] iron-sulphur domain"/>
    <property type="match status" value="1"/>
</dbReference>
<feature type="region of interest" description="Disordered" evidence="6">
    <location>
        <begin position="351"/>
        <end position="381"/>
    </location>
</feature>
<dbReference type="PROSITE" id="PS51296">
    <property type="entry name" value="RIESKE"/>
    <property type="match status" value="1"/>
</dbReference>
<organism evidence="8 9">
    <name type="scientific">Pigmentiphaga kullae</name>
    <dbReference type="NCBI Taxonomy" id="151784"/>
    <lineage>
        <taxon>Bacteria</taxon>
        <taxon>Pseudomonadati</taxon>
        <taxon>Pseudomonadota</taxon>
        <taxon>Betaproteobacteria</taxon>
        <taxon>Burkholderiales</taxon>
        <taxon>Alcaligenaceae</taxon>
        <taxon>Pigmentiphaga</taxon>
    </lineage>
</organism>
<keyword evidence="1" id="KW-0001">2Fe-2S</keyword>